<reference evidence="5 6" key="1">
    <citation type="submission" date="2017-05" db="EMBL/GenBank/DDBJ databases">
        <authorList>
            <person name="Varghese N."/>
            <person name="Submissions S."/>
        </authorList>
    </citation>
    <scope>NUCLEOTIDE SEQUENCE [LARGE SCALE GENOMIC DNA]</scope>
    <source>
        <strain evidence="5 6">DSM 25457</strain>
    </source>
</reference>
<dbReference type="Gene3D" id="3.20.20.330">
    <property type="entry name" value="Homocysteine-binding-like domain"/>
    <property type="match status" value="1"/>
</dbReference>
<dbReference type="EMBL" id="FXUG01000003">
    <property type="protein sequence ID" value="SMP50610.1"/>
    <property type="molecule type" value="Genomic_DNA"/>
</dbReference>
<dbReference type="Pfam" id="PF02574">
    <property type="entry name" value="S-methyl_trans"/>
    <property type="match status" value="1"/>
</dbReference>
<protein>
    <submittedName>
        <fullName evidence="5">Homocysteine S-methyltransferase</fullName>
    </submittedName>
</protein>
<keyword evidence="1 3" id="KW-0489">Methyltransferase</keyword>
<keyword evidence="6" id="KW-1185">Reference proteome</keyword>
<dbReference type="InterPro" id="IPR017226">
    <property type="entry name" value="BHMT-like"/>
</dbReference>
<proteinExistence type="predicted"/>
<accession>A0ABY1PXU1</accession>
<dbReference type="PIRSF" id="PIRSF037505">
    <property type="entry name" value="Betaine_HMT"/>
    <property type="match status" value="1"/>
</dbReference>
<dbReference type="InterPro" id="IPR036589">
    <property type="entry name" value="HCY_dom_sf"/>
</dbReference>
<dbReference type="Proteomes" id="UP001158067">
    <property type="component" value="Unassembled WGS sequence"/>
</dbReference>
<dbReference type="PROSITE" id="PS50970">
    <property type="entry name" value="HCY"/>
    <property type="match status" value="1"/>
</dbReference>
<name>A0ABY1PXU1_9BACT</name>
<sequence length="300" mass="31673">MGSEEYDSNGGSDQGTELMKSEIVLLDGPVGTELHSRGIDTSLAWWSAQANVTAGEVVSQIHRDYCDAGATVHTANTFRTQRRYAGDCWREWTTVAVDLVRRSVDVGNLIAGSLAPLEDCYRPDLSPVSSYEEHLEMAEMLAGCGCDLILCETFACGREALEAVQASIKAGLPVWVALTAGPNGDLMSPAEMAGHARACVDAGAEAVLINCVPASKTLEFVEALAGASLAVPFGAYANAGSVDEGMGWAANASHSPRSSAAYLEHVQRWIEAGATLIGGCCGTSPHHIQAVHDWLHENPS</sequence>
<dbReference type="SUPFAM" id="SSF82282">
    <property type="entry name" value="Homocysteine S-methyltransferase"/>
    <property type="match status" value="1"/>
</dbReference>
<feature type="binding site" evidence="3">
    <location>
        <position position="281"/>
    </location>
    <ligand>
        <name>Zn(2+)</name>
        <dbReference type="ChEBI" id="CHEBI:29105"/>
    </ligand>
</feature>
<comment type="cofactor">
    <cofactor evidence="3">
        <name>Zn(2+)</name>
        <dbReference type="ChEBI" id="CHEBI:29105"/>
    </cofactor>
</comment>
<evidence type="ECO:0000313" key="6">
    <source>
        <dbReference type="Proteomes" id="UP001158067"/>
    </source>
</evidence>
<feature type="binding site" evidence="3">
    <location>
        <position position="211"/>
    </location>
    <ligand>
        <name>Zn(2+)</name>
        <dbReference type="ChEBI" id="CHEBI:29105"/>
    </ligand>
</feature>
<dbReference type="InterPro" id="IPR003726">
    <property type="entry name" value="HCY_dom"/>
</dbReference>
<keyword evidence="2 3" id="KW-0808">Transferase</keyword>
<dbReference type="PANTHER" id="PTHR11103">
    <property type="entry name" value="SLR1189 PROTEIN"/>
    <property type="match status" value="1"/>
</dbReference>
<feature type="domain" description="Hcy-binding" evidence="4">
    <location>
        <begin position="12"/>
        <end position="295"/>
    </location>
</feature>
<evidence type="ECO:0000313" key="5">
    <source>
        <dbReference type="EMBL" id="SMP50610.1"/>
    </source>
</evidence>
<keyword evidence="3" id="KW-0862">Zinc</keyword>
<evidence type="ECO:0000256" key="1">
    <source>
        <dbReference type="ARBA" id="ARBA00022603"/>
    </source>
</evidence>
<organism evidence="5 6">
    <name type="scientific">Neorhodopirellula lusitana</name>
    <dbReference type="NCBI Taxonomy" id="445327"/>
    <lineage>
        <taxon>Bacteria</taxon>
        <taxon>Pseudomonadati</taxon>
        <taxon>Planctomycetota</taxon>
        <taxon>Planctomycetia</taxon>
        <taxon>Pirellulales</taxon>
        <taxon>Pirellulaceae</taxon>
        <taxon>Neorhodopirellula</taxon>
    </lineage>
</organism>
<evidence type="ECO:0000259" key="4">
    <source>
        <dbReference type="PROSITE" id="PS50970"/>
    </source>
</evidence>
<dbReference type="PANTHER" id="PTHR11103:SF18">
    <property type="entry name" value="SLR1189 PROTEIN"/>
    <property type="match status" value="1"/>
</dbReference>
<evidence type="ECO:0000256" key="2">
    <source>
        <dbReference type="ARBA" id="ARBA00022679"/>
    </source>
</evidence>
<gene>
    <name evidence="5" type="ORF">SAMN06265222_103134</name>
</gene>
<evidence type="ECO:0000256" key="3">
    <source>
        <dbReference type="PROSITE-ProRule" id="PRU00333"/>
    </source>
</evidence>
<feature type="binding site" evidence="3">
    <location>
        <position position="280"/>
    </location>
    <ligand>
        <name>Zn(2+)</name>
        <dbReference type="ChEBI" id="CHEBI:29105"/>
    </ligand>
</feature>
<keyword evidence="3" id="KW-0479">Metal-binding</keyword>
<comment type="caution">
    <text evidence="5">The sequence shown here is derived from an EMBL/GenBank/DDBJ whole genome shotgun (WGS) entry which is preliminary data.</text>
</comment>